<evidence type="ECO:0000313" key="2">
    <source>
        <dbReference type="Proteomes" id="UP000552241"/>
    </source>
</evidence>
<organism evidence="1 2">
    <name type="scientific">Moheibacter lacus</name>
    <dbReference type="NCBI Taxonomy" id="2745851"/>
    <lineage>
        <taxon>Bacteria</taxon>
        <taxon>Pseudomonadati</taxon>
        <taxon>Bacteroidota</taxon>
        <taxon>Flavobacteriia</taxon>
        <taxon>Flavobacteriales</taxon>
        <taxon>Weeksellaceae</taxon>
        <taxon>Moheibacter</taxon>
    </lineage>
</organism>
<protein>
    <submittedName>
        <fullName evidence="1">Uncharacterized protein</fullName>
    </submittedName>
</protein>
<dbReference type="Proteomes" id="UP000552241">
    <property type="component" value="Unassembled WGS sequence"/>
</dbReference>
<comment type="caution">
    <text evidence="1">The sequence shown here is derived from an EMBL/GenBank/DDBJ whole genome shotgun (WGS) entry which is preliminary data.</text>
</comment>
<accession>A0A838ZP20</accession>
<reference evidence="1 2" key="1">
    <citation type="submission" date="2020-07" db="EMBL/GenBank/DDBJ databases">
        <title>Moheibacter lacus sp. nov., a member of the family Flavobacteriaceae isolated from freshwater lake sediment.</title>
        <authorList>
            <person name="Liu Y."/>
        </authorList>
    </citation>
    <scope>NUCLEOTIDE SEQUENCE [LARGE SCALE GENOMIC DNA]</scope>
    <source>
        <strain evidence="1 2">BDHS18</strain>
    </source>
</reference>
<dbReference type="RefSeq" id="WP_182043381.1">
    <property type="nucleotide sequence ID" value="NZ_JACDZE010000002.1"/>
</dbReference>
<proteinExistence type="predicted"/>
<evidence type="ECO:0000313" key="1">
    <source>
        <dbReference type="EMBL" id="MBA5629770.1"/>
    </source>
</evidence>
<dbReference type="AlphaFoldDB" id="A0A838ZP20"/>
<gene>
    <name evidence="1" type="ORF">HU137_08315</name>
</gene>
<sequence>MKLFFENISDELKVPMDFPLEAVLEQALEIFEQLPEDDGSSFGIVNDQNIVVQFSKYNKFLWLVEIPDVPKNGIHQCTCNRNQCIRLIQELFSGADPFSVCAFTFESYL</sequence>
<name>A0A838ZP20_9FLAO</name>
<dbReference type="EMBL" id="JACDZE010000002">
    <property type="protein sequence ID" value="MBA5629770.1"/>
    <property type="molecule type" value="Genomic_DNA"/>
</dbReference>
<keyword evidence="2" id="KW-1185">Reference proteome</keyword>